<feature type="transmembrane region" description="Helical" evidence="5">
    <location>
        <begin position="241"/>
        <end position="259"/>
    </location>
</feature>
<evidence type="ECO:0000256" key="4">
    <source>
        <dbReference type="ARBA" id="ARBA00023136"/>
    </source>
</evidence>
<feature type="domain" description="Major facilitator superfamily (MFS) profile" evidence="6">
    <location>
        <begin position="21"/>
        <end position="473"/>
    </location>
</feature>
<reference evidence="7 8" key="1">
    <citation type="submission" date="2021-01" db="EMBL/GenBank/DDBJ databases">
        <title>Whole genome shotgun sequence of Microbispora siamensis NBRC 104113.</title>
        <authorList>
            <person name="Komaki H."/>
            <person name="Tamura T."/>
        </authorList>
    </citation>
    <scope>NUCLEOTIDE SEQUENCE [LARGE SCALE GENOMIC DNA]</scope>
    <source>
        <strain evidence="7 8">NBRC 104113</strain>
    </source>
</reference>
<dbReference type="SUPFAM" id="SSF103473">
    <property type="entry name" value="MFS general substrate transporter"/>
    <property type="match status" value="1"/>
</dbReference>
<dbReference type="PROSITE" id="PS50850">
    <property type="entry name" value="MFS"/>
    <property type="match status" value="1"/>
</dbReference>
<name>A0ABQ4GYB3_9ACTN</name>
<feature type="transmembrane region" description="Helical" evidence="5">
    <location>
        <begin position="87"/>
        <end position="110"/>
    </location>
</feature>
<evidence type="ECO:0000256" key="2">
    <source>
        <dbReference type="ARBA" id="ARBA00022692"/>
    </source>
</evidence>
<feature type="transmembrane region" description="Helical" evidence="5">
    <location>
        <begin position="209"/>
        <end position="229"/>
    </location>
</feature>
<feature type="transmembrane region" description="Helical" evidence="5">
    <location>
        <begin position="116"/>
        <end position="137"/>
    </location>
</feature>
<dbReference type="InterPro" id="IPR020846">
    <property type="entry name" value="MFS_dom"/>
</dbReference>
<keyword evidence="2 5" id="KW-0812">Transmembrane</keyword>
<feature type="transmembrane region" description="Helical" evidence="5">
    <location>
        <begin position="20"/>
        <end position="43"/>
    </location>
</feature>
<dbReference type="InterPro" id="IPR011701">
    <property type="entry name" value="MFS"/>
</dbReference>
<keyword evidence="3 5" id="KW-1133">Transmembrane helix</keyword>
<dbReference type="Gene3D" id="1.20.1720.10">
    <property type="entry name" value="Multidrug resistance protein D"/>
    <property type="match status" value="1"/>
</dbReference>
<evidence type="ECO:0000256" key="3">
    <source>
        <dbReference type="ARBA" id="ARBA00022989"/>
    </source>
</evidence>
<feature type="transmembrane region" description="Helical" evidence="5">
    <location>
        <begin position="416"/>
        <end position="437"/>
    </location>
</feature>
<evidence type="ECO:0000313" key="7">
    <source>
        <dbReference type="EMBL" id="GIH66408.1"/>
    </source>
</evidence>
<evidence type="ECO:0000256" key="1">
    <source>
        <dbReference type="ARBA" id="ARBA00004651"/>
    </source>
</evidence>
<dbReference type="PANTHER" id="PTHR42718:SF39">
    <property type="entry name" value="ACTINORHODIN TRANSPORTER-RELATED"/>
    <property type="match status" value="1"/>
</dbReference>
<comment type="subcellular location">
    <subcellularLocation>
        <location evidence="1">Cell membrane</location>
        <topology evidence="1">Multi-pass membrane protein</topology>
    </subcellularLocation>
</comment>
<feature type="transmembrane region" description="Helical" evidence="5">
    <location>
        <begin position="449"/>
        <end position="469"/>
    </location>
</feature>
<proteinExistence type="predicted"/>
<dbReference type="Gene3D" id="1.20.1250.20">
    <property type="entry name" value="MFS general substrate transporter like domains"/>
    <property type="match status" value="1"/>
</dbReference>
<gene>
    <name evidence="7" type="ORF">Msi02_72250</name>
</gene>
<keyword evidence="8" id="KW-1185">Reference proteome</keyword>
<dbReference type="Pfam" id="PF07690">
    <property type="entry name" value="MFS_1"/>
    <property type="match status" value="1"/>
</dbReference>
<dbReference type="CDD" id="cd17321">
    <property type="entry name" value="MFS_MMR_MDR_like"/>
    <property type="match status" value="1"/>
</dbReference>
<evidence type="ECO:0000259" key="6">
    <source>
        <dbReference type="PROSITE" id="PS50850"/>
    </source>
</evidence>
<feature type="transmembrane region" description="Helical" evidence="5">
    <location>
        <begin position="280"/>
        <end position="304"/>
    </location>
</feature>
<feature type="transmembrane region" description="Helical" evidence="5">
    <location>
        <begin position="316"/>
        <end position="334"/>
    </location>
</feature>
<feature type="transmembrane region" description="Helical" evidence="5">
    <location>
        <begin position="149"/>
        <end position="169"/>
    </location>
</feature>
<dbReference type="EMBL" id="BOOF01000053">
    <property type="protein sequence ID" value="GIH66408.1"/>
    <property type="molecule type" value="Genomic_DNA"/>
</dbReference>
<dbReference type="RefSeq" id="WP_204052249.1">
    <property type="nucleotide sequence ID" value="NZ_BOOF01000053.1"/>
</dbReference>
<sequence>MSSLATEPAGTAVRGRRRWLALPVILVGTFMTILDFFIVNVAIPSAQAELRATDAQIQFVVAGYGMAYASGLITGGRLGDLYGRRRVFAIGLAGFTVASALCGLATGPVMLLGARVLQGVAAALMFPQVLSVITVTYTGDDRPRAFAGYGAALGLATVGGQVLGGLLIAADVLGLGWRACFLVNLPVGVVTLLLLRLVPESRSETARTLDLAGVVLVVPALLLLLVPLVEGRQEGWPGWTFASLAASAAMFALFAVQQVRLSRAGGAPLVEPSLFRSRSFTAGLATVLAVYGGMASFMLVIALYVQDGLGRSPLGAGLVFLPMGVAFFATSANAARFTRLLGRRTLTAGALLVVAGEGCLALVTRNAGSGVNLPLYEALMAVAGAGIGMVGAPLLSQALSGVGPGDAGSASGVLSTVQQMAGALGVAVIGIVFFGVLGGDPSPATYGRAFAASLVCLGALAAAAAVLTVPDRWWGGPGSSAGRAGSR</sequence>
<feature type="transmembrane region" description="Helical" evidence="5">
    <location>
        <begin position="55"/>
        <end position="75"/>
    </location>
</feature>
<accession>A0ABQ4GYB3</accession>
<dbReference type="PANTHER" id="PTHR42718">
    <property type="entry name" value="MAJOR FACILITATOR SUPERFAMILY MULTIDRUG TRANSPORTER MFSC"/>
    <property type="match status" value="1"/>
</dbReference>
<comment type="caution">
    <text evidence="7">The sequence shown here is derived from an EMBL/GenBank/DDBJ whole genome shotgun (WGS) entry which is preliminary data.</text>
</comment>
<feature type="transmembrane region" description="Helical" evidence="5">
    <location>
        <begin position="375"/>
        <end position="395"/>
    </location>
</feature>
<keyword evidence="4 5" id="KW-0472">Membrane</keyword>
<organism evidence="7 8">
    <name type="scientific">Microbispora siamensis</name>
    <dbReference type="NCBI Taxonomy" id="564413"/>
    <lineage>
        <taxon>Bacteria</taxon>
        <taxon>Bacillati</taxon>
        <taxon>Actinomycetota</taxon>
        <taxon>Actinomycetes</taxon>
        <taxon>Streptosporangiales</taxon>
        <taxon>Streptosporangiaceae</taxon>
        <taxon>Microbispora</taxon>
    </lineage>
</organism>
<dbReference type="Proteomes" id="UP000660454">
    <property type="component" value="Unassembled WGS sequence"/>
</dbReference>
<feature type="transmembrane region" description="Helical" evidence="5">
    <location>
        <begin position="175"/>
        <end position="197"/>
    </location>
</feature>
<dbReference type="InterPro" id="IPR036259">
    <property type="entry name" value="MFS_trans_sf"/>
</dbReference>
<protein>
    <submittedName>
        <fullName evidence="7">MFS transporter</fullName>
    </submittedName>
</protein>
<evidence type="ECO:0000313" key="8">
    <source>
        <dbReference type="Proteomes" id="UP000660454"/>
    </source>
</evidence>
<evidence type="ECO:0000256" key="5">
    <source>
        <dbReference type="SAM" id="Phobius"/>
    </source>
</evidence>